<comment type="catalytic activity">
    <reaction evidence="5">
        <text>glucuronate acceptor + UDP-alpha-D-glucuronate = acceptor beta-D-glucuronoside + UDP + H(+)</text>
        <dbReference type="Rhea" id="RHEA:21032"/>
        <dbReference type="ChEBI" id="CHEBI:15378"/>
        <dbReference type="ChEBI" id="CHEBI:58052"/>
        <dbReference type="ChEBI" id="CHEBI:58223"/>
        <dbReference type="ChEBI" id="CHEBI:132367"/>
        <dbReference type="ChEBI" id="CHEBI:132368"/>
        <dbReference type="EC" id="2.4.1.17"/>
    </reaction>
</comment>
<protein>
    <recommendedName>
        <fullName evidence="2">glucuronosyltransferase</fullName>
        <ecNumber evidence="2">2.4.1.17</ecNumber>
    </recommendedName>
</protein>
<evidence type="ECO:0000256" key="4">
    <source>
        <dbReference type="ARBA" id="ARBA00022679"/>
    </source>
</evidence>
<evidence type="ECO:0000256" key="5">
    <source>
        <dbReference type="ARBA" id="ARBA00047475"/>
    </source>
</evidence>
<evidence type="ECO:0000313" key="9">
    <source>
        <dbReference type="WBParaSite" id="SMUV_0000164701-mRNA-1"/>
    </source>
</evidence>
<feature type="transmembrane region" description="Helical" evidence="7">
    <location>
        <begin position="496"/>
        <end position="521"/>
    </location>
</feature>
<dbReference type="SUPFAM" id="SSF53756">
    <property type="entry name" value="UDP-Glycosyltransferase/glycogen phosphorylase"/>
    <property type="match status" value="1"/>
</dbReference>
<evidence type="ECO:0000313" key="8">
    <source>
        <dbReference type="Proteomes" id="UP000046393"/>
    </source>
</evidence>
<keyword evidence="8" id="KW-1185">Reference proteome</keyword>
<keyword evidence="4 6" id="KW-0808">Transferase</keyword>
<dbReference type="STRING" id="451379.A0A0N5ABX1"/>
<dbReference type="InterPro" id="IPR050271">
    <property type="entry name" value="UDP-glycosyltransferase"/>
</dbReference>
<dbReference type="AlphaFoldDB" id="A0A0N5ABX1"/>
<dbReference type="GO" id="GO:0015020">
    <property type="term" value="F:glucuronosyltransferase activity"/>
    <property type="evidence" value="ECO:0007669"/>
    <property type="project" value="UniProtKB-EC"/>
</dbReference>
<keyword evidence="3 6" id="KW-0328">Glycosyltransferase</keyword>
<dbReference type="Gene3D" id="3.40.50.2000">
    <property type="entry name" value="Glycogen Phosphorylase B"/>
    <property type="match status" value="1"/>
</dbReference>
<dbReference type="CDD" id="cd03784">
    <property type="entry name" value="GT1_Gtf-like"/>
    <property type="match status" value="1"/>
</dbReference>
<accession>A0A0N5ABX1</accession>
<name>A0A0N5ABX1_9BILA</name>
<evidence type="ECO:0000256" key="2">
    <source>
        <dbReference type="ARBA" id="ARBA00012544"/>
    </source>
</evidence>
<dbReference type="EC" id="2.4.1.17" evidence="2"/>
<dbReference type="FunFam" id="3.40.50.2000:FF:000021">
    <property type="entry name" value="UDP-glucuronosyltransferase"/>
    <property type="match status" value="1"/>
</dbReference>
<dbReference type="PANTHER" id="PTHR48043:SF145">
    <property type="entry name" value="FI06409P-RELATED"/>
    <property type="match status" value="1"/>
</dbReference>
<evidence type="ECO:0000256" key="3">
    <source>
        <dbReference type="ARBA" id="ARBA00022676"/>
    </source>
</evidence>
<keyword evidence="7" id="KW-1133">Transmembrane helix</keyword>
<reference evidence="9" key="1">
    <citation type="submission" date="2017-02" db="UniProtKB">
        <authorList>
            <consortium name="WormBaseParasite"/>
        </authorList>
    </citation>
    <scope>IDENTIFICATION</scope>
</reference>
<evidence type="ECO:0000256" key="6">
    <source>
        <dbReference type="RuleBase" id="RU003718"/>
    </source>
</evidence>
<sequence>MKLIELKFDNKLLTVLLLLNVCTATVSAYKILIYNPQVWYSHVQYWSSIADTLSEAGHDVTVFVPRFFDSINATGIKQSKTIIRQRSFDLPYDENHLSMQAIRGQSHDPVAMISILQFLHLSQASLCNGTDSMNISDEIADQDLLNDLAAENFDLGMTDVYSTCGFALFHKIGLKTYITGFSSSLVEFVTIPFGIDNNPSYVPGALTALSDEMSYFERVQNVFTMLIERLLSLFFLPVEKYYAKLIPGFDLRTAVSKSAFVFVNTDEYIEFPRPINHKIIFVGGIAVAKPKPLPPIFYDVVTNADGDVVLVSFGSIVNGKDAVDNILNAFIGLFSSFRGVTFIWKYEDDNIGYRNLTNVVRRRWIPQNDLLNHPKVKALISHCGMNSLLESANAGKPLICIPLFSEEGRNARIVEKRGIGRTINKLHLNSKLLIEALNAVLYDPRYRNAAERLSSIIKSKPIPVTDRVIKHTEFAAKFSLINNLQPSCTQLNYFQYYLLDIIIPGIILLALLMCCFGIAMVRLARHVTYSIGYNKKKID</sequence>
<organism evidence="8 9">
    <name type="scientific">Syphacia muris</name>
    <dbReference type="NCBI Taxonomy" id="451379"/>
    <lineage>
        <taxon>Eukaryota</taxon>
        <taxon>Metazoa</taxon>
        <taxon>Ecdysozoa</taxon>
        <taxon>Nematoda</taxon>
        <taxon>Chromadorea</taxon>
        <taxon>Rhabditida</taxon>
        <taxon>Spirurina</taxon>
        <taxon>Oxyuridomorpha</taxon>
        <taxon>Oxyuroidea</taxon>
        <taxon>Oxyuridae</taxon>
        <taxon>Syphacia</taxon>
    </lineage>
</organism>
<keyword evidence="7" id="KW-0472">Membrane</keyword>
<dbReference type="PANTHER" id="PTHR48043">
    <property type="entry name" value="EG:EG0003.4 PROTEIN-RELATED"/>
    <property type="match status" value="1"/>
</dbReference>
<evidence type="ECO:0000256" key="7">
    <source>
        <dbReference type="SAM" id="Phobius"/>
    </source>
</evidence>
<dbReference type="PROSITE" id="PS00375">
    <property type="entry name" value="UDPGT"/>
    <property type="match status" value="1"/>
</dbReference>
<dbReference type="Proteomes" id="UP000046393">
    <property type="component" value="Unplaced"/>
</dbReference>
<proteinExistence type="inferred from homology"/>
<dbReference type="InterPro" id="IPR035595">
    <property type="entry name" value="UDP_glycos_trans_CS"/>
</dbReference>
<dbReference type="Pfam" id="PF00201">
    <property type="entry name" value="UDPGT"/>
    <property type="match status" value="1"/>
</dbReference>
<dbReference type="WBParaSite" id="SMUV_0000164701-mRNA-1">
    <property type="protein sequence ID" value="SMUV_0000164701-mRNA-1"/>
    <property type="gene ID" value="SMUV_0000164701"/>
</dbReference>
<keyword evidence="7" id="KW-0812">Transmembrane</keyword>
<dbReference type="InterPro" id="IPR002213">
    <property type="entry name" value="UDP_glucos_trans"/>
</dbReference>
<comment type="similarity">
    <text evidence="1 6">Belongs to the UDP-glycosyltransferase family.</text>
</comment>
<evidence type="ECO:0000256" key="1">
    <source>
        <dbReference type="ARBA" id="ARBA00009995"/>
    </source>
</evidence>